<dbReference type="EMBL" id="JAODUP010001377">
    <property type="protein sequence ID" value="KAK2140370.1"/>
    <property type="molecule type" value="Genomic_DNA"/>
</dbReference>
<gene>
    <name evidence="2" type="ORF">LSH36_1377g00032</name>
</gene>
<sequence>MLKKILIFNLFVCLVSGECFFEKHFGYLLSGVGPKANVVLSVRGPLKCETLCLSDYSDQCEAANIIFIKADIYSCEIFRELQPTFNSSQLMSRLKGKFIRRKEEIQFHDLIFSKLDNGWRWIKMIRFATFNFDDPGNARADIDNLAPHRLIVVTCTSGTRESESFVCENVFDGVRDPGFNNEWASLRNDTNSWIRLEFRSAEVVAMIRIWWRCPGRSQYSELHLDFSNGSRQTVKYKT</sequence>
<protein>
    <recommendedName>
        <fullName evidence="4">F5/8 type C domain-containing protein</fullName>
    </recommendedName>
</protein>
<evidence type="ECO:0008006" key="4">
    <source>
        <dbReference type="Google" id="ProtNLM"/>
    </source>
</evidence>
<organism evidence="2 3">
    <name type="scientific">Paralvinella palmiformis</name>
    <dbReference type="NCBI Taxonomy" id="53620"/>
    <lineage>
        <taxon>Eukaryota</taxon>
        <taxon>Metazoa</taxon>
        <taxon>Spiralia</taxon>
        <taxon>Lophotrochozoa</taxon>
        <taxon>Annelida</taxon>
        <taxon>Polychaeta</taxon>
        <taxon>Sedentaria</taxon>
        <taxon>Canalipalpata</taxon>
        <taxon>Terebellida</taxon>
        <taxon>Terebelliformia</taxon>
        <taxon>Alvinellidae</taxon>
        <taxon>Paralvinella</taxon>
    </lineage>
</organism>
<reference evidence="2" key="1">
    <citation type="journal article" date="2023" name="Mol. Biol. Evol.">
        <title>Third-Generation Sequencing Reveals the Adaptive Role of the Epigenome in Three Deep-Sea Polychaetes.</title>
        <authorList>
            <person name="Perez M."/>
            <person name="Aroh O."/>
            <person name="Sun Y."/>
            <person name="Lan Y."/>
            <person name="Juniper S.K."/>
            <person name="Young C.R."/>
            <person name="Angers B."/>
            <person name="Qian P.Y."/>
        </authorList>
    </citation>
    <scope>NUCLEOTIDE SEQUENCE</scope>
    <source>
        <strain evidence="2">P08H-3</strain>
    </source>
</reference>
<dbReference type="AlphaFoldDB" id="A0AAD9IU85"/>
<keyword evidence="3" id="KW-1185">Reference proteome</keyword>
<evidence type="ECO:0000256" key="1">
    <source>
        <dbReference type="SAM" id="SignalP"/>
    </source>
</evidence>
<feature type="signal peptide" evidence="1">
    <location>
        <begin position="1"/>
        <end position="17"/>
    </location>
</feature>
<name>A0AAD9IU85_9ANNE</name>
<comment type="caution">
    <text evidence="2">The sequence shown here is derived from an EMBL/GenBank/DDBJ whole genome shotgun (WGS) entry which is preliminary data.</text>
</comment>
<dbReference type="Proteomes" id="UP001208570">
    <property type="component" value="Unassembled WGS sequence"/>
</dbReference>
<evidence type="ECO:0000313" key="2">
    <source>
        <dbReference type="EMBL" id="KAK2140370.1"/>
    </source>
</evidence>
<dbReference type="InterPro" id="IPR008979">
    <property type="entry name" value="Galactose-bd-like_sf"/>
</dbReference>
<dbReference type="SUPFAM" id="SSF49785">
    <property type="entry name" value="Galactose-binding domain-like"/>
    <property type="match status" value="1"/>
</dbReference>
<accession>A0AAD9IU85</accession>
<evidence type="ECO:0000313" key="3">
    <source>
        <dbReference type="Proteomes" id="UP001208570"/>
    </source>
</evidence>
<dbReference type="Gene3D" id="2.60.120.260">
    <property type="entry name" value="Galactose-binding domain-like"/>
    <property type="match status" value="1"/>
</dbReference>
<proteinExistence type="predicted"/>
<feature type="chain" id="PRO_5042058050" description="F5/8 type C domain-containing protein" evidence="1">
    <location>
        <begin position="18"/>
        <end position="238"/>
    </location>
</feature>
<keyword evidence="1" id="KW-0732">Signal</keyword>